<keyword evidence="1" id="KW-0812">Transmembrane</keyword>
<gene>
    <name evidence="2" type="ORF">SGA01_37390</name>
</gene>
<evidence type="ECO:0000256" key="1">
    <source>
        <dbReference type="SAM" id="Phobius"/>
    </source>
</evidence>
<keyword evidence="1" id="KW-1133">Transmembrane helix</keyword>
<name>A0A4Y3RLE5_9ACTN</name>
<sequence>MAPAFLGAAVVLALLVIRTAVHEMKQPGSAQQEWVFLQSGRALFVLLITAAVLGALCWHLSGPAHLPWAGLAALLVARICHKEG</sequence>
<dbReference type="RefSeq" id="WP_359103894.1">
    <property type="nucleotide sequence ID" value="NZ_JBEYAU010000019.1"/>
</dbReference>
<dbReference type="EMBL" id="BJMN01000023">
    <property type="protein sequence ID" value="GEB58134.1"/>
    <property type="molecule type" value="Genomic_DNA"/>
</dbReference>
<dbReference type="AlphaFoldDB" id="A0A4Y3RLE5"/>
<protein>
    <submittedName>
        <fullName evidence="2">Uncharacterized protein</fullName>
    </submittedName>
</protein>
<proteinExistence type="predicted"/>
<keyword evidence="1" id="KW-0472">Membrane</keyword>
<dbReference type="Proteomes" id="UP000315226">
    <property type="component" value="Unassembled WGS sequence"/>
</dbReference>
<organism evidence="2 3">
    <name type="scientific">Streptomyces gardneri</name>
    <dbReference type="NCBI Taxonomy" id="66892"/>
    <lineage>
        <taxon>Bacteria</taxon>
        <taxon>Bacillati</taxon>
        <taxon>Actinomycetota</taxon>
        <taxon>Actinomycetes</taxon>
        <taxon>Kitasatosporales</taxon>
        <taxon>Streptomycetaceae</taxon>
        <taxon>Streptomyces</taxon>
    </lineage>
</organism>
<accession>A0A4Y3RLE5</accession>
<evidence type="ECO:0000313" key="2">
    <source>
        <dbReference type="EMBL" id="GEB58134.1"/>
    </source>
</evidence>
<comment type="caution">
    <text evidence="2">The sequence shown here is derived from an EMBL/GenBank/DDBJ whole genome shotgun (WGS) entry which is preliminary data.</text>
</comment>
<evidence type="ECO:0000313" key="3">
    <source>
        <dbReference type="Proteomes" id="UP000315226"/>
    </source>
</evidence>
<feature type="transmembrane region" description="Helical" evidence="1">
    <location>
        <begin position="43"/>
        <end position="61"/>
    </location>
</feature>
<reference evidence="2 3" key="1">
    <citation type="submission" date="2019-06" db="EMBL/GenBank/DDBJ databases">
        <title>Whole genome shotgun sequence of Streptomyces gardneri NBRC 12865.</title>
        <authorList>
            <person name="Hosoyama A."/>
            <person name="Uohara A."/>
            <person name="Ohji S."/>
            <person name="Ichikawa N."/>
        </authorList>
    </citation>
    <scope>NUCLEOTIDE SEQUENCE [LARGE SCALE GENOMIC DNA]</scope>
    <source>
        <strain evidence="2 3">NBRC 12865</strain>
    </source>
</reference>
<keyword evidence="3" id="KW-1185">Reference proteome</keyword>